<evidence type="ECO:0000256" key="2">
    <source>
        <dbReference type="SAM" id="Phobius"/>
    </source>
</evidence>
<feature type="transmembrane region" description="Helical" evidence="2">
    <location>
        <begin position="267"/>
        <end position="284"/>
    </location>
</feature>
<keyword evidence="5" id="KW-0808">Transferase</keyword>
<dbReference type="AlphaFoldDB" id="A0A8E2AZ17"/>
<protein>
    <submittedName>
        <fullName evidence="5">Acyltransferase</fullName>
    </submittedName>
</protein>
<dbReference type="GO" id="GO:0016020">
    <property type="term" value="C:membrane"/>
    <property type="evidence" value="ECO:0007669"/>
    <property type="project" value="TreeGrafter"/>
</dbReference>
<gene>
    <name evidence="5" type="ORF">H5411_05475</name>
</gene>
<feature type="transmembrane region" description="Helical" evidence="2">
    <location>
        <begin position="376"/>
        <end position="399"/>
    </location>
</feature>
<accession>A0A8E2AZ17</accession>
<dbReference type="InterPro" id="IPR050879">
    <property type="entry name" value="Acyltransferase_3"/>
</dbReference>
<keyword evidence="5" id="KW-0012">Acyltransferase</keyword>
<feature type="transmembrane region" description="Helical" evidence="2">
    <location>
        <begin position="93"/>
        <end position="113"/>
    </location>
</feature>
<dbReference type="GO" id="GO:0009103">
    <property type="term" value="P:lipopolysaccharide biosynthetic process"/>
    <property type="evidence" value="ECO:0007669"/>
    <property type="project" value="TreeGrafter"/>
</dbReference>
<dbReference type="PANTHER" id="PTHR23028:SF53">
    <property type="entry name" value="ACYL_TRANSF_3 DOMAIN-CONTAINING PROTEIN"/>
    <property type="match status" value="1"/>
</dbReference>
<feature type="transmembrane region" description="Helical" evidence="2">
    <location>
        <begin position="305"/>
        <end position="328"/>
    </location>
</feature>
<feature type="transmembrane region" description="Helical" evidence="2">
    <location>
        <begin position="187"/>
        <end position="206"/>
    </location>
</feature>
<keyword evidence="2" id="KW-1133">Transmembrane helix</keyword>
<evidence type="ECO:0000313" key="5">
    <source>
        <dbReference type="EMBL" id="MBB2498584.1"/>
    </source>
</evidence>
<dbReference type="EMBL" id="JACJHR010000005">
    <property type="protein sequence ID" value="MBB2498584.1"/>
    <property type="molecule type" value="Genomic_DNA"/>
</dbReference>
<feature type="region of interest" description="Disordered" evidence="1">
    <location>
        <begin position="1"/>
        <end position="21"/>
    </location>
</feature>
<organism evidence="5 6">
    <name type="scientific">Amycolatopsis echigonensis</name>
    <dbReference type="NCBI Taxonomy" id="2576905"/>
    <lineage>
        <taxon>Bacteria</taxon>
        <taxon>Bacillati</taxon>
        <taxon>Actinomycetota</taxon>
        <taxon>Actinomycetes</taxon>
        <taxon>Pseudonocardiales</taxon>
        <taxon>Pseudonocardiaceae</taxon>
        <taxon>Amycolatopsis</taxon>
    </lineage>
</organism>
<feature type="transmembrane region" description="Helical" evidence="2">
    <location>
        <begin position="212"/>
        <end position="234"/>
    </location>
</feature>
<feature type="domain" description="SGNH" evidence="4">
    <location>
        <begin position="470"/>
        <end position="692"/>
    </location>
</feature>
<evidence type="ECO:0000259" key="4">
    <source>
        <dbReference type="Pfam" id="PF19040"/>
    </source>
</evidence>
<evidence type="ECO:0000256" key="1">
    <source>
        <dbReference type="SAM" id="MobiDB-lite"/>
    </source>
</evidence>
<evidence type="ECO:0000313" key="6">
    <source>
        <dbReference type="Proteomes" id="UP000550260"/>
    </source>
</evidence>
<proteinExistence type="predicted"/>
<keyword evidence="2" id="KW-0472">Membrane</keyword>
<dbReference type="GO" id="GO:0016747">
    <property type="term" value="F:acyltransferase activity, transferring groups other than amino-acyl groups"/>
    <property type="evidence" value="ECO:0007669"/>
    <property type="project" value="InterPro"/>
</dbReference>
<reference evidence="5 6" key="1">
    <citation type="submission" date="2020-08" db="EMBL/GenBank/DDBJ databases">
        <title>Amycolatopsis echigonensis JCM 21831.</title>
        <authorList>
            <person name="Tedsree N."/>
            <person name="Kuncharoen N."/>
            <person name="Likhitwitayawuid K."/>
            <person name="Tanasupawat S."/>
        </authorList>
    </citation>
    <scope>NUCLEOTIDE SEQUENCE [LARGE SCALE GENOMIC DNA]</scope>
    <source>
        <strain evidence="5 6">JCM 21831</strain>
    </source>
</reference>
<dbReference type="Pfam" id="PF01757">
    <property type="entry name" value="Acyl_transf_3"/>
    <property type="match status" value="1"/>
</dbReference>
<dbReference type="Proteomes" id="UP000550260">
    <property type="component" value="Unassembled WGS sequence"/>
</dbReference>
<feature type="transmembrane region" description="Helical" evidence="2">
    <location>
        <begin position="241"/>
        <end position="261"/>
    </location>
</feature>
<comment type="caution">
    <text evidence="5">The sequence shown here is derived from an EMBL/GenBank/DDBJ whole genome shotgun (WGS) entry which is preliminary data.</text>
</comment>
<feature type="compositionally biased region" description="Polar residues" evidence="1">
    <location>
        <begin position="1"/>
        <end position="16"/>
    </location>
</feature>
<name>A0A8E2AZ17_9PSEU</name>
<evidence type="ECO:0000259" key="3">
    <source>
        <dbReference type="Pfam" id="PF01757"/>
    </source>
</evidence>
<dbReference type="PANTHER" id="PTHR23028">
    <property type="entry name" value="ACETYLTRANSFERASE"/>
    <property type="match status" value="1"/>
</dbReference>
<dbReference type="InterPro" id="IPR002656">
    <property type="entry name" value="Acyl_transf_3_dom"/>
</dbReference>
<feature type="transmembrane region" description="Helical" evidence="2">
    <location>
        <begin position="334"/>
        <end position="355"/>
    </location>
</feature>
<feature type="transmembrane region" description="Helical" evidence="2">
    <location>
        <begin position="51"/>
        <end position="72"/>
    </location>
</feature>
<feature type="transmembrane region" description="Helical" evidence="2">
    <location>
        <begin position="165"/>
        <end position="180"/>
    </location>
</feature>
<dbReference type="InterPro" id="IPR043968">
    <property type="entry name" value="SGNH"/>
</dbReference>
<sequence>MGTGTLSGPVRPSQSADGKRRPAFRPDIQALRAVAVGLVVLNHLWPARVTGGYVGVDVFFVNSGFLITSHLVREAASTGRIRLARFYARRVRRLLPAAFLVLAFAIAAAYFLMPYPRWESNAQEVIASALYWENWLLAANSVDYSHFTQSASLSQHYWSLSVEEQFYLFWPLLLLLLFKIRSRWARLSGIAIVGAASLRFSIWFTGVSKSQAYFVTPVRVWEFALGALLAFGGAKLVLPKIAANVASVAGFAAIAVAAILFDDQTAFPGAAALLPAAGTALVIFGGTREGRQWHTPLSSSPPVQWLGNVSYSLYLWHWPLIMLAPFAFPGALVGGALTWQVKAGIVVASLAAAYASKRLVEDPVRTWQPLNRHAGVTFAGMAAGMLVVCAAAGGLTWTYERHVDQAARDLAAETTGPCHGARALMAGNACADPFGPAKSVAMGPANRYYTPPADCPPLLSEYAASDGTKTTTQCDFSQGAANPAVVWLVGDSHAQQWQGPLLSLARKNHWLVYTSYLGGCPFAEIQALNYHGTALDRRCMAWTKAMAGEIAKTRPTYVFTSFYSRHERADDHSGRSQAEQYQDGLNSYWAQWTGAGATVFVLADPPLNGLVRATDCVVLNPEDPRQCAVDRSVAQPADPLAAAAKASTDANVRLVDLTDYFCDRQRCYAVIGKVSVYYDADHVNLDYSLSLDQGIAAAAGIPG</sequence>
<feature type="domain" description="Acyltransferase 3" evidence="3">
    <location>
        <begin position="27"/>
        <end position="354"/>
    </location>
</feature>
<dbReference type="RefSeq" id="WP_183123128.1">
    <property type="nucleotide sequence ID" value="NZ_JACJHR010000005.1"/>
</dbReference>
<keyword evidence="2" id="KW-0812">Transmembrane</keyword>
<dbReference type="Pfam" id="PF19040">
    <property type="entry name" value="SGNH"/>
    <property type="match status" value="1"/>
</dbReference>